<dbReference type="AlphaFoldDB" id="A0A2H0TF27"/>
<evidence type="ECO:0000313" key="1">
    <source>
        <dbReference type="EMBL" id="PIR70143.1"/>
    </source>
</evidence>
<dbReference type="Proteomes" id="UP000229383">
    <property type="component" value="Unassembled WGS sequence"/>
</dbReference>
<gene>
    <name evidence="1" type="ORF">COU46_03255</name>
</gene>
<proteinExistence type="predicted"/>
<name>A0A2H0TF27_9BACT</name>
<protein>
    <submittedName>
        <fullName evidence="1">Uncharacterized protein</fullName>
    </submittedName>
</protein>
<accession>A0A2H0TF27</accession>
<organism evidence="1 2">
    <name type="scientific">Candidatus Niyogibacteria bacterium CG10_big_fil_rev_8_21_14_0_10_42_19</name>
    <dbReference type="NCBI Taxonomy" id="1974725"/>
    <lineage>
        <taxon>Bacteria</taxon>
        <taxon>Candidatus Niyogiibacteriota</taxon>
    </lineage>
</organism>
<dbReference type="InterPro" id="IPR054194">
    <property type="entry name" value="DUF6899"/>
</dbReference>
<reference evidence="2" key="1">
    <citation type="submission" date="2017-09" db="EMBL/GenBank/DDBJ databases">
        <title>Depth-based differentiation of microbial function through sediment-hosted aquifers and enrichment of novel symbionts in the deep terrestrial subsurface.</title>
        <authorList>
            <person name="Probst A.J."/>
            <person name="Ladd B."/>
            <person name="Jarett J.K."/>
            <person name="Geller-Mcgrath D.E."/>
            <person name="Sieber C.M.K."/>
            <person name="Emerson J.B."/>
            <person name="Anantharaman K."/>
            <person name="Thomas B.C."/>
            <person name="Malmstrom R."/>
            <person name="Stieglmeier M."/>
            <person name="Klingl A."/>
            <person name="Woyke T."/>
            <person name="Ryan C.M."/>
            <person name="Banfield J.F."/>
        </authorList>
    </citation>
    <scope>NUCLEOTIDE SEQUENCE [LARGE SCALE GENOMIC DNA]</scope>
</reference>
<comment type="caution">
    <text evidence="1">The sequence shown here is derived from an EMBL/GenBank/DDBJ whole genome shotgun (WGS) entry which is preliminary data.</text>
</comment>
<dbReference type="Pfam" id="PF21840">
    <property type="entry name" value="DUF6899"/>
    <property type="match status" value="1"/>
</dbReference>
<dbReference type="EMBL" id="PFCN01000035">
    <property type="protein sequence ID" value="PIR70143.1"/>
    <property type="molecule type" value="Genomic_DNA"/>
</dbReference>
<evidence type="ECO:0000313" key="2">
    <source>
        <dbReference type="Proteomes" id="UP000229383"/>
    </source>
</evidence>
<sequence>MPYINKKNRAELNPLIDQLSEKIANISKTEDHDAAFAGLLNYTSTRLALKVVKLRFGKMRYWIVASLTGVFKNVSDEFYRRLASPYEDKQIEKNGDVDIYEELDKEIRGL</sequence>